<proteinExistence type="predicted"/>
<feature type="signal peptide" evidence="2">
    <location>
        <begin position="1"/>
        <end position="22"/>
    </location>
</feature>
<gene>
    <name evidence="3" type="ORF">VTJ83DRAFT_6209</name>
</gene>
<reference evidence="3 4" key="1">
    <citation type="journal article" date="2024" name="Commun. Biol.">
        <title>Comparative genomic analysis of thermophilic fungi reveals convergent evolutionary adaptations and gene losses.</title>
        <authorList>
            <person name="Steindorff A.S."/>
            <person name="Aguilar-Pontes M.V."/>
            <person name="Robinson A.J."/>
            <person name="Andreopoulos B."/>
            <person name="LaButti K."/>
            <person name="Kuo A."/>
            <person name="Mondo S."/>
            <person name="Riley R."/>
            <person name="Otillar R."/>
            <person name="Haridas S."/>
            <person name="Lipzen A."/>
            <person name="Grimwood J."/>
            <person name="Schmutz J."/>
            <person name="Clum A."/>
            <person name="Reid I.D."/>
            <person name="Moisan M.C."/>
            <person name="Butler G."/>
            <person name="Nguyen T.T.M."/>
            <person name="Dewar K."/>
            <person name="Conant G."/>
            <person name="Drula E."/>
            <person name="Henrissat B."/>
            <person name="Hansel C."/>
            <person name="Singer S."/>
            <person name="Hutchinson M.I."/>
            <person name="de Vries R.P."/>
            <person name="Natvig D.O."/>
            <person name="Powell A.J."/>
            <person name="Tsang A."/>
            <person name="Grigoriev I.V."/>
        </authorList>
    </citation>
    <scope>NUCLEOTIDE SEQUENCE [LARGE SCALE GENOMIC DNA]</scope>
    <source>
        <strain evidence="3 4">ATCC 22073</strain>
    </source>
</reference>
<dbReference type="RefSeq" id="XP_070863836.1">
    <property type="nucleotide sequence ID" value="XM_071012895.1"/>
</dbReference>
<feature type="compositionally biased region" description="Low complexity" evidence="1">
    <location>
        <begin position="123"/>
        <end position="143"/>
    </location>
</feature>
<name>A0ABR4D6B9_9PEZI</name>
<comment type="caution">
    <text evidence="3">The sequence shown here is derived from an EMBL/GenBank/DDBJ whole genome shotgun (WGS) entry which is preliminary data.</text>
</comment>
<evidence type="ECO:0000256" key="2">
    <source>
        <dbReference type="SAM" id="SignalP"/>
    </source>
</evidence>
<protein>
    <submittedName>
        <fullName evidence="3">Uncharacterized protein</fullName>
    </submittedName>
</protein>
<dbReference type="EMBL" id="JAZGUE010000006">
    <property type="protein sequence ID" value="KAL2265109.1"/>
    <property type="molecule type" value="Genomic_DNA"/>
</dbReference>
<feature type="region of interest" description="Disordered" evidence="1">
    <location>
        <begin position="119"/>
        <end position="144"/>
    </location>
</feature>
<evidence type="ECO:0000313" key="3">
    <source>
        <dbReference type="EMBL" id="KAL2265109.1"/>
    </source>
</evidence>
<evidence type="ECO:0000313" key="4">
    <source>
        <dbReference type="Proteomes" id="UP001600064"/>
    </source>
</evidence>
<keyword evidence="4" id="KW-1185">Reference proteome</keyword>
<dbReference type="Proteomes" id="UP001600064">
    <property type="component" value="Unassembled WGS sequence"/>
</dbReference>
<keyword evidence="2" id="KW-0732">Signal</keyword>
<organism evidence="3 4">
    <name type="scientific">Remersonia thermophila</name>
    <dbReference type="NCBI Taxonomy" id="72144"/>
    <lineage>
        <taxon>Eukaryota</taxon>
        <taxon>Fungi</taxon>
        <taxon>Dikarya</taxon>
        <taxon>Ascomycota</taxon>
        <taxon>Pezizomycotina</taxon>
        <taxon>Sordariomycetes</taxon>
        <taxon>Sordariomycetidae</taxon>
        <taxon>Sordariales</taxon>
        <taxon>Sordariales incertae sedis</taxon>
        <taxon>Remersonia</taxon>
    </lineage>
</organism>
<dbReference type="GeneID" id="98127539"/>
<sequence length="162" mass="16625">MKALVRLNIATAVAILTPYVVAQSFNDHHGHTATTITVTNLPTETSAQTGCPTVTATRELCTTCPVPMCLGLATVTQSCGCPTPIPTVYLDFPCASGCAGVHCSTSYSIVTVTGCAEDGTGSGTTSPPTESTATSQPSATTSTRSVVEVNAAGRARVPFRLW</sequence>
<accession>A0ABR4D6B9</accession>
<evidence type="ECO:0000256" key="1">
    <source>
        <dbReference type="SAM" id="MobiDB-lite"/>
    </source>
</evidence>
<feature type="chain" id="PRO_5046656269" evidence="2">
    <location>
        <begin position="23"/>
        <end position="162"/>
    </location>
</feature>